<keyword evidence="10" id="KW-1185">Reference proteome</keyword>
<feature type="transmembrane region" description="Helical" evidence="8">
    <location>
        <begin position="78"/>
        <end position="100"/>
    </location>
</feature>
<dbReference type="PANTHER" id="PTHR21716">
    <property type="entry name" value="TRANSMEMBRANE PROTEIN"/>
    <property type="match status" value="1"/>
</dbReference>
<keyword evidence="5 8" id="KW-0812">Transmembrane</keyword>
<accession>A0A927D0X4</accession>
<evidence type="ECO:0000313" key="9">
    <source>
        <dbReference type="EMBL" id="MBD3109004.1"/>
    </source>
</evidence>
<evidence type="ECO:0000256" key="5">
    <source>
        <dbReference type="ARBA" id="ARBA00022692"/>
    </source>
</evidence>
<reference evidence="9" key="1">
    <citation type="submission" date="2020-09" db="EMBL/GenBank/DDBJ databases">
        <title>Bacillus faecalis sp. nov., a moderately halophilic bacterium isolated from cow faeces.</title>
        <authorList>
            <person name="Jiang L."/>
            <person name="Lee J."/>
        </authorList>
    </citation>
    <scope>NUCLEOTIDE SEQUENCE</scope>
    <source>
        <strain evidence="9">AGMB 02131</strain>
    </source>
</reference>
<feature type="transmembrane region" description="Helical" evidence="8">
    <location>
        <begin position="327"/>
        <end position="351"/>
    </location>
</feature>
<dbReference type="EMBL" id="JACXSI010000026">
    <property type="protein sequence ID" value="MBD3109004.1"/>
    <property type="molecule type" value="Genomic_DNA"/>
</dbReference>
<comment type="similarity">
    <text evidence="2">Belongs to the autoinducer-2 exporter (AI-2E) (TC 2.A.86) family.</text>
</comment>
<comment type="subcellular location">
    <subcellularLocation>
        <location evidence="1">Cell membrane</location>
        <topology evidence="1">Multi-pass membrane protein</topology>
    </subcellularLocation>
</comment>
<evidence type="ECO:0000256" key="2">
    <source>
        <dbReference type="ARBA" id="ARBA00009773"/>
    </source>
</evidence>
<keyword evidence="6 8" id="KW-1133">Transmembrane helix</keyword>
<evidence type="ECO:0000256" key="4">
    <source>
        <dbReference type="ARBA" id="ARBA00022475"/>
    </source>
</evidence>
<evidence type="ECO:0000256" key="3">
    <source>
        <dbReference type="ARBA" id="ARBA00022448"/>
    </source>
</evidence>
<dbReference type="GO" id="GO:0005886">
    <property type="term" value="C:plasma membrane"/>
    <property type="evidence" value="ECO:0007669"/>
    <property type="project" value="UniProtKB-SubCell"/>
</dbReference>
<dbReference type="Pfam" id="PF01594">
    <property type="entry name" value="AI-2E_transport"/>
    <property type="match status" value="1"/>
</dbReference>
<keyword evidence="4" id="KW-1003">Cell membrane</keyword>
<protein>
    <submittedName>
        <fullName evidence="9">AI-2E family transporter</fullName>
    </submittedName>
</protein>
<proteinExistence type="inferred from homology"/>
<dbReference type="InterPro" id="IPR002549">
    <property type="entry name" value="AI-2E-like"/>
</dbReference>
<feature type="transmembrane region" description="Helical" evidence="8">
    <location>
        <begin position="256"/>
        <end position="286"/>
    </location>
</feature>
<keyword evidence="3" id="KW-0813">Transport</keyword>
<evidence type="ECO:0000256" key="1">
    <source>
        <dbReference type="ARBA" id="ARBA00004651"/>
    </source>
</evidence>
<evidence type="ECO:0000256" key="8">
    <source>
        <dbReference type="SAM" id="Phobius"/>
    </source>
</evidence>
<dbReference type="AlphaFoldDB" id="A0A927D0X4"/>
<feature type="transmembrane region" description="Helical" evidence="8">
    <location>
        <begin position="167"/>
        <end position="192"/>
    </location>
</feature>
<evidence type="ECO:0000256" key="7">
    <source>
        <dbReference type="ARBA" id="ARBA00023136"/>
    </source>
</evidence>
<feature type="transmembrane region" description="Helical" evidence="8">
    <location>
        <begin position="21"/>
        <end position="38"/>
    </location>
</feature>
<sequence>MRLREENYLVNGKLKYWTIQLLIILAIIYIATKVSFLFEPVGVFFSTIFAPLLISGFLFFIFNPVVKFMQRKLKLSRILSIVVFFVAMISLISIAIGSIIPMISKQISLLINDIPFYAKQVEKLITDISRSEELKLILANDYVSLDDIQDKLVEFLNGLPNKLTNGIVGIFGFLTNAVITIVTVPILLFYMFKDGHKFPIAISKFIPKQYRNEALEIIEDVGETLSNYISGQVTVASIVGLLSLIGYWIIDLPYALLLALVVAVTNIIPYVGPILGAAPAFIIALFDSPLQALLVVVVATIAQQAEGNFLSPLILGKTLDIHPATVIILLLAAGNIAGIVGMVLAVPTYAVTKTIALSIARFLRIRKEASPPDPTG</sequence>
<dbReference type="GO" id="GO:0055085">
    <property type="term" value="P:transmembrane transport"/>
    <property type="evidence" value="ECO:0007669"/>
    <property type="project" value="TreeGrafter"/>
</dbReference>
<evidence type="ECO:0000313" key="10">
    <source>
        <dbReference type="Proteomes" id="UP000602076"/>
    </source>
</evidence>
<evidence type="ECO:0000256" key="6">
    <source>
        <dbReference type="ARBA" id="ARBA00022989"/>
    </source>
</evidence>
<dbReference type="Proteomes" id="UP000602076">
    <property type="component" value="Unassembled WGS sequence"/>
</dbReference>
<keyword evidence="7 8" id="KW-0472">Membrane</keyword>
<name>A0A927D0X4_9BACI</name>
<comment type="caution">
    <text evidence="9">The sequence shown here is derived from an EMBL/GenBank/DDBJ whole genome shotgun (WGS) entry which is preliminary data.</text>
</comment>
<feature type="transmembrane region" description="Helical" evidence="8">
    <location>
        <begin position="44"/>
        <end position="66"/>
    </location>
</feature>
<feature type="transmembrane region" description="Helical" evidence="8">
    <location>
        <begin position="233"/>
        <end position="250"/>
    </location>
</feature>
<gene>
    <name evidence="9" type="ORF">IEO70_11605</name>
</gene>
<organism evidence="9 10">
    <name type="scientific">Peribacillus faecalis</name>
    <dbReference type="NCBI Taxonomy" id="2772559"/>
    <lineage>
        <taxon>Bacteria</taxon>
        <taxon>Bacillati</taxon>
        <taxon>Bacillota</taxon>
        <taxon>Bacilli</taxon>
        <taxon>Bacillales</taxon>
        <taxon>Bacillaceae</taxon>
        <taxon>Peribacillus</taxon>
    </lineage>
</organism>
<dbReference type="PANTHER" id="PTHR21716:SF53">
    <property type="entry name" value="PERMEASE PERM-RELATED"/>
    <property type="match status" value="1"/>
</dbReference>